<dbReference type="Proteomes" id="UP000324800">
    <property type="component" value="Unassembled WGS sequence"/>
</dbReference>
<reference evidence="1 2" key="1">
    <citation type="submission" date="2019-03" db="EMBL/GenBank/DDBJ databases">
        <title>Single cell metagenomics reveals metabolic interactions within the superorganism composed of flagellate Streblomastix strix and complex community of Bacteroidetes bacteria on its surface.</title>
        <authorList>
            <person name="Treitli S.C."/>
            <person name="Kolisko M."/>
            <person name="Husnik F."/>
            <person name="Keeling P."/>
            <person name="Hampl V."/>
        </authorList>
    </citation>
    <scope>NUCLEOTIDE SEQUENCE [LARGE SCALE GENOMIC DNA]</scope>
    <source>
        <strain evidence="1">ST1C</strain>
    </source>
</reference>
<evidence type="ECO:0008006" key="3">
    <source>
        <dbReference type="Google" id="ProtNLM"/>
    </source>
</evidence>
<sequence>MHCFSKTGLTTKIRQELLQCLAQVKISYPNTGFTCLLKMDDPEIIVTEHKTVPRMDELQSLVNSLLATASNFSDSIVKKEATVVHIKGSSRMFSLFDVGLGFVLAFYTSFDPVLLQSFDITEPDVAISGIIREIARILKKIK</sequence>
<dbReference type="EMBL" id="SNRW01016186">
    <property type="protein sequence ID" value="KAA6369623.1"/>
    <property type="molecule type" value="Genomic_DNA"/>
</dbReference>
<evidence type="ECO:0000313" key="1">
    <source>
        <dbReference type="EMBL" id="KAA6369623.1"/>
    </source>
</evidence>
<evidence type="ECO:0000313" key="2">
    <source>
        <dbReference type="Proteomes" id="UP000324800"/>
    </source>
</evidence>
<organism evidence="1 2">
    <name type="scientific">Streblomastix strix</name>
    <dbReference type="NCBI Taxonomy" id="222440"/>
    <lineage>
        <taxon>Eukaryota</taxon>
        <taxon>Metamonada</taxon>
        <taxon>Preaxostyla</taxon>
        <taxon>Oxymonadida</taxon>
        <taxon>Streblomastigidae</taxon>
        <taxon>Streblomastix</taxon>
    </lineage>
</organism>
<protein>
    <recommendedName>
        <fullName evidence="3">Roadblock/LAMTOR2 domain-containing protein</fullName>
    </recommendedName>
</protein>
<gene>
    <name evidence="1" type="ORF">EZS28_034849</name>
</gene>
<dbReference type="AlphaFoldDB" id="A0A5J4UHG9"/>
<accession>A0A5J4UHG9</accession>
<proteinExistence type="predicted"/>
<dbReference type="OrthoDB" id="71311at2759"/>
<name>A0A5J4UHG9_9EUKA</name>
<comment type="caution">
    <text evidence="1">The sequence shown here is derived from an EMBL/GenBank/DDBJ whole genome shotgun (WGS) entry which is preliminary data.</text>
</comment>